<evidence type="ECO:0000256" key="2">
    <source>
        <dbReference type="SAM" id="MobiDB-lite"/>
    </source>
</evidence>
<keyword evidence="1" id="KW-0175">Coiled coil</keyword>
<dbReference type="GeneID" id="110215272"/>
<feature type="coiled-coil region" evidence="1">
    <location>
        <begin position="481"/>
        <end position="557"/>
    </location>
</feature>
<reference evidence="4" key="1">
    <citation type="submission" date="2025-08" db="UniProtKB">
        <authorList>
            <consortium name="RefSeq"/>
        </authorList>
    </citation>
    <scope>IDENTIFICATION</scope>
    <source>
        <tissue evidence="4">Spleen</tissue>
    </source>
</reference>
<dbReference type="Proteomes" id="UP000515140">
    <property type="component" value="Unplaced"/>
</dbReference>
<dbReference type="InParanoid" id="A0A6P5L288"/>
<dbReference type="PANTHER" id="PTHR43696:SF9">
    <property type="entry name" value="COILED-COIL DOMAIN-CONTAINING PROTEIN 157"/>
    <property type="match status" value="1"/>
</dbReference>
<dbReference type="PANTHER" id="PTHR43696">
    <property type="entry name" value="COILED-COIL DOMAIN-CONTAINING PROTEIN 157"/>
    <property type="match status" value="1"/>
</dbReference>
<dbReference type="RefSeq" id="XP_020852278.1">
    <property type="nucleotide sequence ID" value="XM_020996619.1"/>
</dbReference>
<keyword evidence="3" id="KW-1185">Reference proteome</keyword>
<feature type="region of interest" description="Disordered" evidence="2">
    <location>
        <begin position="140"/>
        <end position="213"/>
    </location>
</feature>
<feature type="compositionally biased region" description="Low complexity" evidence="2">
    <location>
        <begin position="659"/>
        <end position="670"/>
    </location>
</feature>
<protein>
    <submittedName>
        <fullName evidence="4">Coiled-coil domain-containing protein 157 isoform X1</fullName>
    </submittedName>
</protein>
<accession>A0A6P5L288</accession>
<gene>
    <name evidence="4" type="primary">CCDC157</name>
</gene>
<dbReference type="KEGG" id="pcw:110215272"/>
<dbReference type="AlphaFoldDB" id="A0A6P5L288"/>
<feature type="region of interest" description="Disordered" evidence="2">
    <location>
        <begin position="635"/>
        <end position="754"/>
    </location>
</feature>
<evidence type="ECO:0000313" key="3">
    <source>
        <dbReference type="Proteomes" id="UP000515140"/>
    </source>
</evidence>
<dbReference type="InterPro" id="IPR029681">
    <property type="entry name" value="CCDC157"/>
</dbReference>
<feature type="coiled-coil region" evidence="1">
    <location>
        <begin position="315"/>
        <end position="439"/>
    </location>
</feature>
<dbReference type="FunCoup" id="A0A6P5L288">
    <property type="interactions" value="130"/>
</dbReference>
<organism evidence="3 4">
    <name type="scientific">Phascolarctos cinereus</name>
    <name type="common">Koala</name>
    <dbReference type="NCBI Taxonomy" id="38626"/>
    <lineage>
        <taxon>Eukaryota</taxon>
        <taxon>Metazoa</taxon>
        <taxon>Chordata</taxon>
        <taxon>Craniata</taxon>
        <taxon>Vertebrata</taxon>
        <taxon>Euteleostomi</taxon>
        <taxon>Mammalia</taxon>
        <taxon>Metatheria</taxon>
        <taxon>Diprotodontia</taxon>
        <taxon>Phascolarctidae</taxon>
        <taxon>Phascolarctos</taxon>
    </lineage>
</organism>
<feature type="compositionally biased region" description="Polar residues" evidence="2">
    <location>
        <begin position="709"/>
        <end position="731"/>
    </location>
</feature>
<evidence type="ECO:0000256" key="1">
    <source>
        <dbReference type="SAM" id="Coils"/>
    </source>
</evidence>
<proteinExistence type="predicted"/>
<name>A0A6P5L288_PHACI</name>
<evidence type="ECO:0000313" key="4">
    <source>
        <dbReference type="RefSeq" id="XP_020852278.1"/>
    </source>
</evidence>
<dbReference type="CTD" id="550631"/>
<feature type="coiled-coil region" evidence="1">
    <location>
        <begin position="596"/>
        <end position="633"/>
    </location>
</feature>
<feature type="compositionally biased region" description="Low complexity" evidence="2">
    <location>
        <begin position="685"/>
        <end position="697"/>
    </location>
</feature>
<feature type="compositionally biased region" description="Polar residues" evidence="2">
    <location>
        <begin position="635"/>
        <end position="653"/>
    </location>
</feature>
<sequence>MAHLLGNQSCMESLRKDITDLQGAIVDVFSRAGAVRFPSWKFPDKVSCDLDLVSLLEHYDHEEGNPEFTQLSHVVLLELVIDRLLLLLQSFTSYTDNIASNELIPAAREVGPCMSIGLTVRRYWTSMLRLGELYRQSLTQKKTKQEDSPVLSDQSEAANNHHPVIHESEAWEGGESETDRALTPDLPALTPAPPLPCQPQDASPAGPLVPAASTGTTRSVHAQTIDTASIPCDACGSVQRSLWEVSRAIVSLCISQNLPSSLDKFQHLVHETMGQQPMSVVDLSYWAAEQSKDLSRIGKHLSALRQVVSPIRMQLEEAELLKQQLEDQGHELQKEWAEQQQQWLDTERHWADQAQRQGHALAQLEEENQALLSETSLLKQTVETLSEELKQKQSTIQDLEAEKQQMQEDMSNMVKKSEVKQLEARVQLLTGRLENASQQFSWASTELDKEKAKVDSMIRHQERACQLASALGPPQSLQAKQRALLQQLDSLDQEREELRTSLEEAEVQQANLESQLQAAGGDKEHMEVQLKAQQELLQSLQQEKQSLEWAMEELQVTVYRLDKSILELKERERLLVAFPDLHVPSEAQFESSGNVAEDMERQMQANDIRIHVLEEDNARLQATLAKLKEVAQQGSLKAQIWSSPSKGTQTGTLSHFRRPSPGGLCSSSSPQTASANRRDRPPSSQPSSDSSLSGRASRPQPGRPKAPSGQRSPCSPLTISGSSKASGSTNIAYMELRGKGSGKHNLAGSAHQLR</sequence>